<feature type="region of interest" description="Disordered" evidence="1">
    <location>
        <begin position="14"/>
        <end position="41"/>
    </location>
</feature>
<evidence type="ECO:0000259" key="2">
    <source>
        <dbReference type="Pfam" id="PF08237"/>
    </source>
</evidence>
<evidence type="ECO:0000313" key="4">
    <source>
        <dbReference type="Proteomes" id="UP001056610"/>
    </source>
</evidence>
<dbReference type="Pfam" id="PF08237">
    <property type="entry name" value="PE-PPE"/>
    <property type="match status" value="2"/>
</dbReference>
<evidence type="ECO:0000256" key="1">
    <source>
        <dbReference type="SAM" id="MobiDB-lite"/>
    </source>
</evidence>
<feature type="domain" description="PE-PPE" evidence="2">
    <location>
        <begin position="177"/>
        <end position="210"/>
    </location>
</feature>
<keyword evidence="4" id="KW-1185">Reference proteome</keyword>
<dbReference type="InterPro" id="IPR013228">
    <property type="entry name" value="PE-PPE_C"/>
</dbReference>
<accession>A0ABY4QQ94</accession>
<feature type="domain" description="PE-PPE" evidence="2">
    <location>
        <begin position="67"/>
        <end position="166"/>
    </location>
</feature>
<gene>
    <name evidence="3" type="ORF">M5I08_09295</name>
</gene>
<dbReference type="RefSeq" id="WP_219067356.1">
    <property type="nucleotide sequence ID" value="NZ_CAJUXY010000018.1"/>
</dbReference>
<sequence>MALDAHVDRLCPKGRPLCPKGTDAADSPLGDGTASMIGGSGVPTPSQGWLNDYDALYLQPRDFTGTMQPVTTPESLYPFTGPFSETFDLSTSQGVQNVVDAVDSRIAAGGVDAANPIVITGWSQGSSVASGVMSTLAAQGVPGDDVHFVIVGDPNISNGGWLERFDVPDGTKPDPGSLPLLDPLRLVPVVGDPLADLLQPDLQVLVNLGYGSIADGWSPGDADVATPMG</sequence>
<dbReference type="EMBL" id="CP097320">
    <property type="protein sequence ID" value="UQX12412.1"/>
    <property type="molecule type" value="Genomic_DNA"/>
</dbReference>
<name>A0ABY4QQ94_9MYCO</name>
<dbReference type="Proteomes" id="UP001056610">
    <property type="component" value="Chromosome"/>
</dbReference>
<organism evidence="3 4">
    <name type="scientific">Candidatus Mycobacterium methanotrophicum</name>
    <dbReference type="NCBI Taxonomy" id="2943498"/>
    <lineage>
        <taxon>Bacteria</taxon>
        <taxon>Bacillati</taxon>
        <taxon>Actinomycetota</taxon>
        <taxon>Actinomycetes</taxon>
        <taxon>Mycobacteriales</taxon>
        <taxon>Mycobacteriaceae</taxon>
        <taxon>Mycobacterium</taxon>
    </lineage>
</organism>
<reference evidence="3" key="1">
    <citation type="submission" date="2022-05" db="EMBL/GenBank/DDBJ databases">
        <title>A methanotrophic Mycobacterium dominates a cave microbial ecosystem.</title>
        <authorList>
            <person name="Van Spanning R.J.M."/>
            <person name="Guan Q."/>
            <person name="Melkonian C."/>
            <person name="Gallant J."/>
            <person name="Polerecky L."/>
            <person name="Flot J.-F."/>
            <person name="Brandt B.W."/>
            <person name="Braster M."/>
            <person name="Iturbe Espinoza P."/>
            <person name="Aerts J."/>
            <person name="Meima-Franke M."/>
            <person name="Piersma S.R."/>
            <person name="Bunduc C."/>
            <person name="Ummels R."/>
            <person name="Pain A."/>
            <person name="Fleming E.J."/>
            <person name="van der Wel N."/>
            <person name="Gherman V.D."/>
            <person name="Sarbu S.M."/>
            <person name="Bodelier P.L.E."/>
            <person name="Bitter W."/>
        </authorList>
    </citation>
    <scope>NUCLEOTIDE SEQUENCE</scope>
    <source>
        <strain evidence="3">Sulfur Cave</strain>
    </source>
</reference>
<evidence type="ECO:0000313" key="3">
    <source>
        <dbReference type="EMBL" id="UQX12412.1"/>
    </source>
</evidence>
<proteinExistence type="predicted"/>
<protein>
    <submittedName>
        <fullName evidence="3">PE-PPE domain-containing protein</fullName>
    </submittedName>
</protein>